<evidence type="ECO:0000256" key="2">
    <source>
        <dbReference type="ARBA" id="ARBA00007886"/>
    </source>
</evidence>
<comment type="caution">
    <text evidence="10">The sequence shown here is derived from an EMBL/GenBank/DDBJ whole genome shotgun (WGS) entry which is preliminary data.</text>
</comment>
<dbReference type="NCBIfam" id="TIGR02887">
    <property type="entry name" value="spore_ger_x_C"/>
    <property type="match status" value="1"/>
</dbReference>
<keyword evidence="3" id="KW-0309">Germination</keyword>
<name>A0A2N5GM51_9BACI</name>
<dbReference type="InterPro" id="IPR038501">
    <property type="entry name" value="Spore_GerAC_C_sf"/>
</dbReference>
<evidence type="ECO:0000256" key="1">
    <source>
        <dbReference type="ARBA" id="ARBA00004635"/>
    </source>
</evidence>
<dbReference type="Pfam" id="PF05504">
    <property type="entry name" value="Spore_GerAC"/>
    <property type="match status" value="1"/>
</dbReference>
<evidence type="ECO:0000313" key="12">
    <source>
        <dbReference type="Proteomes" id="UP000234951"/>
    </source>
</evidence>
<reference evidence="11 13" key="2">
    <citation type="submission" date="2017-12" db="EMBL/GenBank/DDBJ databases">
        <title>Comparative Functional Genomics of Dry Heat Resistant strains isolated from the Viking Spacecraft.</title>
        <authorList>
            <person name="Seuylemezian A."/>
            <person name="Cooper K."/>
            <person name="Vaishampayan P."/>
        </authorList>
    </citation>
    <scope>NUCLEOTIDE SEQUENCE [LARGE SCALE GENOMIC DNA]</scope>
    <source>
        <strain evidence="11 13">ATCC 29669</strain>
    </source>
</reference>
<evidence type="ECO:0000313" key="13">
    <source>
        <dbReference type="Proteomes" id="UP000235114"/>
    </source>
</evidence>
<dbReference type="GO" id="GO:0016020">
    <property type="term" value="C:membrane"/>
    <property type="evidence" value="ECO:0007669"/>
    <property type="project" value="UniProtKB-SubCell"/>
</dbReference>
<evidence type="ECO:0000256" key="6">
    <source>
        <dbReference type="ARBA" id="ARBA00023139"/>
    </source>
</evidence>
<dbReference type="Proteomes" id="UP000235114">
    <property type="component" value="Unassembled WGS sequence"/>
</dbReference>
<evidence type="ECO:0000313" key="11">
    <source>
        <dbReference type="EMBL" id="PLR97102.1"/>
    </source>
</evidence>
<dbReference type="PROSITE" id="PS51257">
    <property type="entry name" value="PROKAR_LIPOPROTEIN"/>
    <property type="match status" value="1"/>
</dbReference>
<evidence type="ECO:0000256" key="3">
    <source>
        <dbReference type="ARBA" id="ARBA00022544"/>
    </source>
</evidence>
<evidence type="ECO:0000256" key="5">
    <source>
        <dbReference type="ARBA" id="ARBA00023136"/>
    </source>
</evidence>
<comment type="subcellular location">
    <subcellularLocation>
        <location evidence="1">Membrane</location>
        <topology evidence="1">Lipid-anchor</topology>
    </subcellularLocation>
</comment>
<dbReference type="OrthoDB" id="2592518at2"/>
<keyword evidence="13" id="KW-1185">Reference proteome</keyword>
<feature type="domain" description="Spore germination GerAC-like C-terminal" evidence="8">
    <location>
        <begin position="193"/>
        <end position="350"/>
    </location>
</feature>
<feature type="domain" description="Spore germination protein N-terminal" evidence="9">
    <location>
        <begin position="21"/>
        <end position="183"/>
    </location>
</feature>
<dbReference type="PANTHER" id="PTHR35789">
    <property type="entry name" value="SPORE GERMINATION PROTEIN B3"/>
    <property type="match status" value="1"/>
</dbReference>
<dbReference type="InterPro" id="IPR008844">
    <property type="entry name" value="Spore_GerAC-like"/>
</dbReference>
<dbReference type="RefSeq" id="WP_101577309.1">
    <property type="nucleotide sequence ID" value="NZ_PGVA01000024.1"/>
</dbReference>
<sequence>MRTFLTAMLATLLLTGCLQKEIVDDVSIEAGVSYDSHDGRLKGTFAVPQYEPDKKVKNLSYTAVSTLRQDIIAEVQRMAADPLVTGSLEVAMFGEDLSRRGLAHLIDAFQRDPSIAERLYLAVTEGEAGKIIGGDYGTRGTAVYFADMLEHNIENRNVPNVNLHVFSAMYFQKGQDPFLPIIKDIGGGKAIINGLALFSGDKVVDKIPADNMFYFKLMVDRHTRGGLKVHISEEEEAYVRSIKSKFKLKIVKREPYELGLDIKVEGIIKEYSGGRLSPAKVKKIEDTMVKNIKEQCAGMTHRFQDKNIDPIGFGTYVRSRTRHFDYNRWPDEYKHLTVNVNPDVTLTEAGVLE</sequence>
<proteinExistence type="inferred from homology"/>
<dbReference type="InterPro" id="IPR046953">
    <property type="entry name" value="Spore_GerAC-like_C"/>
</dbReference>
<organism evidence="10 12">
    <name type="scientific">Bacillus canaveralius</name>
    <dbReference type="NCBI Taxonomy" id="1403243"/>
    <lineage>
        <taxon>Bacteria</taxon>
        <taxon>Bacillati</taxon>
        <taxon>Bacillota</taxon>
        <taxon>Bacilli</taxon>
        <taxon>Bacillales</taxon>
        <taxon>Bacillaceae</taxon>
        <taxon>Bacillus</taxon>
    </lineage>
</organism>
<evidence type="ECO:0000256" key="4">
    <source>
        <dbReference type="ARBA" id="ARBA00022729"/>
    </source>
</evidence>
<keyword evidence="5" id="KW-0472">Membrane</keyword>
<evidence type="ECO:0000259" key="8">
    <source>
        <dbReference type="Pfam" id="PF05504"/>
    </source>
</evidence>
<keyword evidence="6" id="KW-0564">Palmitate</keyword>
<comment type="similarity">
    <text evidence="2">Belongs to the GerABKC lipoprotein family.</text>
</comment>
<dbReference type="PANTHER" id="PTHR35789:SF1">
    <property type="entry name" value="SPORE GERMINATION PROTEIN B3"/>
    <property type="match status" value="1"/>
</dbReference>
<keyword evidence="7" id="KW-0449">Lipoprotein</keyword>
<reference evidence="10 12" key="1">
    <citation type="submission" date="2017-11" db="EMBL/GenBank/DDBJ databases">
        <title>Comparitive Functional Genomics of Dry Heat Resistant strains isolated from the Viking Spacecraft.</title>
        <authorList>
            <person name="Seuylemezian A."/>
            <person name="Cooper K."/>
            <person name="Vaishampayan P."/>
        </authorList>
    </citation>
    <scope>NUCLEOTIDE SEQUENCE [LARGE SCALE GENOMIC DNA]</scope>
    <source>
        <strain evidence="10 12">M4.6</strain>
    </source>
</reference>
<dbReference type="InterPro" id="IPR057336">
    <property type="entry name" value="GerAC_N"/>
</dbReference>
<dbReference type="Pfam" id="PF25198">
    <property type="entry name" value="Spore_GerAC_N"/>
    <property type="match status" value="1"/>
</dbReference>
<dbReference type="Proteomes" id="UP000234951">
    <property type="component" value="Unassembled WGS sequence"/>
</dbReference>
<keyword evidence="4" id="KW-0732">Signal</keyword>
<evidence type="ECO:0000313" key="10">
    <source>
        <dbReference type="EMBL" id="PLR82893.1"/>
    </source>
</evidence>
<accession>A0A2N5GM51</accession>
<protein>
    <submittedName>
        <fullName evidence="10">Ger(X)C family spore germination protein</fullName>
    </submittedName>
</protein>
<gene>
    <name evidence="10" type="ORF">CU635_10450</name>
    <name evidence="11" type="ORF">CVD25_10745</name>
</gene>
<evidence type="ECO:0000256" key="7">
    <source>
        <dbReference type="ARBA" id="ARBA00023288"/>
    </source>
</evidence>
<evidence type="ECO:0000259" key="9">
    <source>
        <dbReference type="Pfam" id="PF25198"/>
    </source>
</evidence>
<dbReference type="EMBL" id="PGVD01000028">
    <property type="protein sequence ID" value="PLR97102.1"/>
    <property type="molecule type" value="Genomic_DNA"/>
</dbReference>
<dbReference type="Gene3D" id="3.30.300.210">
    <property type="entry name" value="Nutrient germinant receptor protein C, domain 3"/>
    <property type="match status" value="1"/>
</dbReference>
<dbReference type="EMBL" id="PGVA01000024">
    <property type="protein sequence ID" value="PLR82893.1"/>
    <property type="molecule type" value="Genomic_DNA"/>
</dbReference>
<dbReference type="AlphaFoldDB" id="A0A2N5GM51"/>
<dbReference type="GO" id="GO:0009847">
    <property type="term" value="P:spore germination"/>
    <property type="evidence" value="ECO:0007669"/>
    <property type="project" value="InterPro"/>
</dbReference>